<dbReference type="Gene3D" id="3.40.630.30">
    <property type="match status" value="1"/>
</dbReference>
<dbReference type="PROSITE" id="PS51186">
    <property type="entry name" value="GNAT"/>
    <property type="match status" value="1"/>
</dbReference>
<dbReference type="InterPro" id="IPR016181">
    <property type="entry name" value="Acyl_CoA_acyltransferase"/>
</dbReference>
<accession>A0A8A4KD23</accession>
<dbReference type="InterPro" id="IPR000182">
    <property type="entry name" value="GNAT_dom"/>
</dbReference>
<dbReference type="AlphaFoldDB" id="A0A8A4KD23"/>
<dbReference type="CDD" id="cd04301">
    <property type="entry name" value="NAT_SF"/>
    <property type="match status" value="1"/>
</dbReference>
<evidence type="ECO:0000313" key="1">
    <source>
        <dbReference type="EMBL" id="QTC48017.1"/>
    </source>
</evidence>
<proteinExistence type="predicted"/>
<dbReference type="GeneID" id="57267987"/>
<keyword evidence="1" id="KW-0808">Transferase</keyword>
<sequence length="137" mass="14968">MDYIIREEIPSVETYRHIRVSAGLSDKTEQAAKTGLRNGLYSVVVCHQDAPVGMGRVIGDGGCFFVITDIAVLPQHHKKGVGDRIMTALMAWIARHAPPSAYISLIASHGSPGFYARYGFEPALLPERAGMFLRIQG</sequence>
<dbReference type="PANTHER" id="PTHR43233:SF1">
    <property type="entry name" value="FAMILY N-ACETYLTRANSFERASE, PUTATIVE (AFU_ORTHOLOGUE AFUA_6G03350)-RELATED"/>
    <property type="match status" value="1"/>
</dbReference>
<dbReference type="Pfam" id="PF13508">
    <property type="entry name" value="Acetyltransf_7"/>
    <property type="match status" value="1"/>
</dbReference>
<protein>
    <submittedName>
        <fullName evidence="1">GNAT family N-acetyltransferase</fullName>
    </submittedName>
</protein>
<gene>
    <name evidence="1" type="ORF">H0Z12_10915</name>
</gene>
<dbReference type="InterPro" id="IPR053144">
    <property type="entry name" value="Acetyltransferase_Butenolide"/>
</dbReference>
<evidence type="ECO:0000313" key="2">
    <source>
        <dbReference type="Proteomes" id="UP000663901"/>
    </source>
</evidence>
<dbReference type="EMBL" id="CP059084">
    <property type="protein sequence ID" value="QTC48017.1"/>
    <property type="molecule type" value="Genomic_DNA"/>
</dbReference>
<reference evidence="1" key="1">
    <citation type="submission" date="2020-07" db="EMBL/GenBank/DDBJ databases">
        <title>Genome Sequences for Panteoa spp. that cause Center Rot in Onions.</title>
        <authorList>
            <person name="Asselin J.A."/>
            <person name="Helmann T."/>
            <person name="Beer S."/>
            <person name="Stodghill P."/>
        </authorList>
    </citation>
    <scope>NUCLEOTIDE SEQUENCE</scope>
    <source>
        <strain evidence="1">OC5a</strain>
    </source>
</reference>
<dbReference type="GO" id="GO:0016747">
    <property type="term" value="F:acyltransferase activity, transferring groups other than amino-acyl groups"/>
    <property type="evidence" value="ECO:0007669"/>
    <property type="project" value="InterPro"/>
</dbReference>
<dbReference type="RefSeq" id="WP_013026048.1">
    <property type="nucleotide sequence ID" value="NZ_AP019753.1"/>
</dbReference>
<organism evidence="1 2">
    <name type="scientific">Pantoea ananas</name>
    <name type="common">Erwinia uredovora</name>
    <dbReference type="NCBI Taxonomy" id="553"/>
    <lineage>
        <taxon>Bacteria</taxon>
        <taxon>Pseudomonadati</taxon>
        <taxon>Pseudomonadota</taxon>
        <taxon>Gammaproteobacteria</taxon>
        <taxon>Enterobacterales</taxon>
        <taxon>Erwiniaceae</taxon>
        <taxon>Pantoea</taxon>
    </lineage>
</organism>
<dbReference type="PANTHER" id="PTHR43233">
    <property type="entry name" value="FAMILY N-ACETYLTRANSFERASE, PUTATIVE (AFU_ORTHOLOGUE AFUA_6G03350)-RELATED"/>
    <property type="match status" value="1"/>
</dbReference>
<dbReference type="Proteomes" id="UP000663901">
    <property type="component" value="Chromosome"/>
</dbReference>
<dbReference type="SUPFAM" id="SSF55729">
    <property type="entry name" value="Acyl-CoA N-acyltransferases (Nat)"/>
    <property type="match status" value="1"/>
</dbReference>
<name>A0A8A4KD23_PANAN</name>